<protein>
    <submittedName>
        <fullName evidence="1">Uncharacterized protein</fullName>
    </submittedName>
</protein>
<reference evidence="2" key="1">
    <citation type="journal article" date="2023" name="G3 (Bethesda)">
        <title>Genome assembly and association tests identify interacting loci associated with vigor, precocity, and sex in interspecific pistachio rootstocks.</title>
        <authorList>
            <person name="Palmer W."/>
            <person name="Jacygrad E."/>
            <person name="Sagayaradj S."/>
            <person name="Cavanaugh K."/>
            <person name="Han R."/>
            <person name="Bertier L."/>
            <person name="Beede B."/>
            <person name="Kafkas S."/>
            <person name="Golino D."/>
            <person name="Preece J."/>
            <person name="Michelmore R."/>
        </authorList>
    </citation>
    <scope>NUCLEOTIDE SEQUENCE [LARGE SCALE GENOMIC DNA]</scope>
</reference>
<organism evidence="1 2">
    <name type="scientific">Pistacia atlantica</name>
    <dbReference type="NCBI Taxonomy" id="434234"/>
    <lineage>
        <taxon>Eukaryota</taxon>
        <taxon>Viridiplantae</taxon>
        <taxon>Streptophyta</taxon>
        <taxon>Embryophyta</taxon>
        <taxon>Tracheophyta</taxon>
        <taxon>Spermatophyta</taxon>
        <taxon>Magnoliopsida</taxon>
        <taxon>eudicotyledons</taxon>
        <taxon>Gunneridae</taxon>
        <taxon>Pentapetalae</taxon>
        <taxon>rosids</taxon>
        <taxon>malvids</taxon>
        <taxon>Sapindales</taxon>
        <taxon>Anacardiaceae</taxon>
        <taxon>Pistacia</taxon>
    </lineage>
</organism>
<proteinExistence type="predicted"/>
<evidence type="ECO:0000313" key="2">
    <source>
        <dbReference type="Proteomes" id="UP001164250"/>
    </source>
</evidence>
<dbReference type="Proteomes" id="UP001164250">
    <property type="component" value="Chromosome 7"/>
</dbReference>
<evidence type="ECO:0000313" key="1">
    <source>
        <dbReference type="EMBL" id="KAJ0092371.1"/>
    </source>
</evidence>
<keyword evidence="2" id="KW-1185">Reference proteome</keyword>
<name>A0ACC1B0G4_9ROSI</name>
<accession>A0ACC1B0G4</accession>
<sequence length="650" mass="74965">MGRRKKLKKEEIAEDWCFICKDGGSLRICDYRDCLKSYHPDCLGQDDSLLESKDQWTCVFSVLAFEMIILISGWHFCYECKKAPKFYCLCCPSAVCGHCLCDSGFAVVRGSKGFCDNCLELVVLIEEKKDVNPNGEKIDFYAEDTIQFYFNGYWQIVKEKEGFTSEHVISAYNLLKKGKNHRSPDSYEYDEGEEDIEEFVDESQLVLSDYDDLGDTADDKKIGKRNRSKRKQSATKRKASSKKREFIGWGSRTLLDFLDSIGKDTTCELSLYDITTIITEYCKENRLFHPERKKIIICDARLQPLLGRKSVNRNSIYKRLTADLAENIDHSEDESKSSLETVDECDSVVEKRMEKLSSFKKSDHKEVAAEVQKSCFASVVPKNIKLVYLRRSLVEDLAKQPETFDAKVIGSFVRVKSDPNDYLQKNSHQLVQVIDIKRPSSLKSEILLQLSDRVKELPISISKLSDDDFHEDECEDLRQRVINGLLKRPTVCIMRFSSANFFLELLSFMPLRAITFLFRTYISSATLSHNKVVELEHKARSLHEDITKHWIARELVSLQNRIDRANEKGWRREYPLMVLLILNMHLLYTLAEYIDSLLLLQTPSEQARLQNEAPQVIPDEVEPEPACEESTEKAEQEHNDDSPERASKDN</sequence>
<gene>
    <name evidence="1" type="ORF">Patl1_26870</name>
</gene>
<comment type="caution">
    <text evidence="1">The sequence shown here is derived from an EMBL/GenBank/DDBJ whole genome shotgun (WGS) entry which is preliminary data.</text>
</comment>
<dbReference type="EMBL" id="CM047903">
    <property type="protein sequence ID" value="KAJ0092371.1"/>
    <property type="molecule type" value="Genomic_DNA"/>
</dbReference>